<evidence type="ECO:0000313" key="3">
    <source>
        <dbReference type="Proteomes" id="UP000295142"/>
    </source>
</evidence>
<dbReference type="Pfam" id="PF13302">
    <property type="entry name" value="Acetyltransf_3"/>
    <property type="match status" value="1"/>
</dbReference>
<dbReference type="GO" id="GO:0016747">
    <property type="term" value="F:acyltransferase activity, transferring groups other than amino-acyl groups"/>
    <property type="evidence" value="ECO:0007669"/>
    <property type="project" value="InterPro"/>
</dbReference>
<sequence>MGAASGFRIVTPRLVLRPFGPGDIAALARIGADSRVAAMMGTIPVPWPAAEIRFWIDKARFRGEVGYRAAIALRDGALIGGCGLWGAPASLSYFLDPAQWGRGLATEAARAFLSDAFARFPGLDVVTADHFADNPASARVLAKLGFERTGVGMGPSLARLEPAPNIHYRLMRASFEVSHEIS</sequence>
<protein>
    <submittedName>
        <fullName evidence="2">RimJ/RimL family protein N-acetyltransferase</fullName>
    </submittedName>
</protein>
<keyword evidence="3" id="KW-1185">Reference proteome</keyword>
<gene>
    <name evidence="2" type="ORF">EV655_104235</name>
</gene>
<dbReference type="Proteomes" id="UP000295142">
    <property type="component" value="Unassembled WGS sequence"/>
</dbReference>
<dbReference type="OrthoDB" id="9804153at2"/>
<dbReference type="Gene3D" id="3.40.630.30">
    <property type="match status" value="1"/>
</dbReference>
<keyword evidence="2" id="KW-0808">Transferase</keyword>
<reference evidence="2 3" key="1">
    <citation type="submission" date="2019-03" db="EMBL/GenBank/DDBJ databases">
        <title>Genomic Encyclopedia of Type Strains, Phase IV (KMG-IV): sequencing the most valuable type-strain genomes for metagenomic binning, comparative biology and taxonomic classification.</title>
        <authorList>
            <person name="Goeker M."/>
        </authorList>
    </citation>
    <scope>NUCLEOTIDE SEQUENCE [LARGE SCALE GENOMIC DNA]</scope>
    <source>
        <strain evidence="2 3">DSM 4868</strain>
    </source>
</reference>
<dbReference type="InterPro" id="IPR016181">
    <property type="entry name" value="Acyl_CoA_acyltransferase"/>
</dbReference>
<feature type="domain" description="N-acetyltransferase" evidence="1">
    <location>
        <begin position="14"/>
        <end position="167"/>
    </location>
</feature>
<evidence type="ECO:0000259" key="1">
    <source>
        <dbReference type="PROSITE" id="PS51186"/>
    </source>
</evidence>
<dbReference type="PROSITE" id="PS51186">
    <property type="entry name" value="GNAT"/>
    <property type="match status" value="1"/>
</dbReference>
<dbReference type="PANTHER" id="PTHR43792">
    <property type="entry name" value="GNAT FAMILY, PUTATIVE (AFU_ORTHOLOGUE AFUA_3G00765)-RELATED-RELATED"/>
    <property type="match status" value="1"/>
</dbReference>
<dbReference type="InterPro" id="IPR051531">
    <property type="entry name" value="N-acetyltransferase"/>
</dbReference>
<organism evidence="2 3">
    <name type="scientific">Rhodovulum euryhalinum</name>
    <dbReference type="NCBI Taxonomy" id="35805"/>
    <lineage>
        <taxon>Bacteria</taxon>
        <taxon>Pseudomonadati</taxon>
        <taxon>Pseudomonadota</taxon>
        <taxon>Alphaproteobacteria</taxon>
        <taxon>Rhodobacterales</taxon>
        <taxon>Paracoccaceae</taxon>
        <taxon>Rhodovulum</taxon>
    </lineage>
</organism>
<dbReference type="AlphaFoldDB" id="A0A4R2L0L3"/>
<proteinExistence type="predicted"/>
<name>A0A4R2L0L3_9RHOB</name>
<accession>A0A4R2L0L3</accession>
<evidence type="ECO:0000313" key="2">
    <source>
        <dbReference type="EMBL" id="TCO72545.1"/>
    </source>
</evidence>
<dbReference type="EMBL" id="SLWW01000004">
    <property type="protein sequence ID" value="TCO72545.1"/>
    <property type="molecule type" value="Genomic_DNA"/>
</dbReference>
<dbReference type="InterPro" id="IPR000182">
    <property type="entry name" value="GNAT_dom"/>
</dbReference>
<dbReference type="SUPFAM" id="SSF55729">
    <property type="entry name" value="Acyl-CoA N-acyltransferases (Nat)"/>
    <property type="match status" value="1"/>
</dbReference>
<comment type="caution">
    <text evidence="2">The sequence shown here is derived from an EMBL/GenBank/DDBJ whole genome shotgun (WGS) entry which is preliminary data.</text>
</comment>